<organism evidence="2 3">
    <name type="scientific">Wickerhamomyces pijperi</name>
    <name type="common">Yeast</name>
    <name type="synonym">Pichia pijperi</name>
    <dbReference type="NCBI Taxonomy" id="599730"/>
    <lineage>
        <taxon>Eukaryota</taxon>
        <taxon>Fungi</taxon>
        <taxon>Dikarya</taxon>
        <taxon>Ascomycota</taxon>
        <taxon>Saccharomycotina</taxon>
        <taxon>Saccharomycetes</taxon>
        <taxon>Phaffomycetales</taxon>
        <taxon>Wickerhamomycetaceae</taxon>
        <taxon>Wickerhamomyces</taxon>
    </lineage>
</organism>
<protein>
    <submittedName>
        <fullName evidence="2">Uncharacterized protein</fullName>
    </submittedName>
</protein>
<reference evidence="2" key="1">
    <citation type="journal article" date="2021" name="Open Biol.">
        <title>Shared evolutionary footprints suggest mitochondrial oxidative damage underlies multiple complex I losses in fungi.</title>
        <authorList>
            <person name="Schikora-Tamarit M.A."/>
            <person name="Marcet-Houben M."/>
            <person name="Nosek J."/>
            <person name="Gabaldon T."/>
        </authorList>
    </citation>
    <scope>NUCLEOTIDE SEQUENCE</scope>
    <source>
        <strain evidence="2">CBS2887</strain>
    </source>
</reference>
<reference evidence="2" key="2">
    <citation type="submission" date="2021-01" db="EMBL/GenBank/DDBJ databases">
        <authorList>
            <person name="Schikora-Tamarit M.A."/>
        </authorList>
    </citation>
    <scope>NUCLEOTIDE SEQUENCE</scope>
    <source>
        <strain evidence="2">CBS2887</strain>
    </source>
</reference>
<proteinExistence type="predicted"/>
<evidence type="ECO:0000256" key="1">
    <source>
        <dbReference type="SAM" id="Phobius"/>
    </source>
</evidence>
<dbReference type="AlphaFoldDB" id="A0A9P8TI61"/>
<keyword evidence="3" id="KW-1185">Reference proteome</keyword>
<sequence>MDLKISVVMTKQPASGLIVTSPVIKPTSLNSSNNSLYFWLDKALIGEHRFVSVDTRDSGVLERIQSERIRSGFVFSLVLPNWLVVPAWREGHLMSNLMGKLDLTFTSGGVLFDLGHQPAGGLDFSGGFDLSGISDNRNNLRSGLSVDQLLFHSDLLGLLFIRRRLSPLFAGGRVCVFNIDVFIVDFLDLGFSLILVCFFFFYRWV</sequence>
<evidence type="ECO:0000313" key="3">
    <source>
        <dbReference type="Proteomes" id="UP000774326"/>
    </source>
</evidence>
<keyword evidence="1" id="KW-0472">Membrane</keyword>
<name>A0A9P8TI61_WICPI</name>
<dbReference type="EMBL" id="JAEUBG010004897">
    <property type="protein sequence ID" value="KAH3679535.1"/>
    <property type="molecule type" value="Genomic_DNA"/>
</dbReference>
<keyword evidence="1" id="KW-0812">Transmembrane</keyword>
<accession>A0A9P8TI61</accession>
<evidence type="ECO:0000313" key="2">
    <source>
        <dbReference type="EMBL" id="KAH3679535.1"/>
    </source>
</evidence>
<comment type="caution">
    <text evidence="2">The sequence shown here is derived from an EMBL/GenBank/DDBJ whole genome shotgun (WGS) entry which is preliminary data.</text>
</comment>
<dbReference type="Proteomes" id="UP000774326">
    <property type="component" value="Unassembled WGS sequence"/>
</dbReference>
<gene>
    <name evidence="2" type="ORF">WICPIJ_008584</name>
</gene>
<keyword evidence="1" id="KW-1133">Transmembrane helix</keyword>
<feature type="transmembrane region" description="Helical" evidence="1">
    <location>
        <begin position="182"/>
        <end position="202"/>
    </location>
</feature>